<name>A0A9N8EMC2_9STRA</name>
<dbReference type="Proteomes" id="UP001153069">
    <property type="component" value="Unassembled WGS sequence"/>
</dbReference>
<proteinExistence type="predicted"/>
<comment type="caution">
    <text evidence="1">The sequence shown here is derived from an EMBL/GenBank/DDBJ whole genome shotgun (WGS) entry which is preliminary data.</text>
</comment>
<organism evidence="1 2">
    <name type="scientific">Seminavis robusta</name>
    <dbReference type="NCBI Taxonomy" id="568900"/>
    <lineage>
        <taxon>Eukaryota</taxon>
        <taxon>Sar</taxon>
        <taxon>Stramenopiles</taxon>
        <taxon>Ochrophyta</taxon>
        <taxon>Bacillariophyta</taxon>
        <taxon>Bacillariophyceae</taxon>
        <taxon>Bacillariophycidae</taxon>
        <taxon>Naviculales</taxon>
        <taxon>Naviculaceae</taxon>
        <taxon>Seminavis</taxon>
    </lineage>
</organism>
<sequence>MEREADAPAIKKLRCGEPDVKVILSYDDDDDDHDDEPKQRTEEYEMYGPVLASLSGFFDAALSVEMKEKTTREITIQDVTPAVFEQGITVLQDPLVSRSITAQEALKLVEFYDKYEFRKGLLLCDEILAEYLEQESAKLPFDLDVIVEAAAQAHAYNLTKTNAKGIQFLQQRFARDRSIRSPDHLGSGIFSEQHIRMLQPMFLEGILEAPEGTTREEMESPLFPKYFVKCKAAEFASRQIRTVKLMGSDCGADGLYYLDDGSYVTESTGVWLYDNEEHAVNFWITKNVTWQIFCAKEATNDGMLCLWMCPHSQNLDFPPKGPWLPVDEFSESQGRPRLVY</sequence>
<dbReference type="Gene3D" id="3.30.710.10">
    <property type="entry name" value="Potassium Channel Kv1.1, Chain A"/>
    <property type="match status" value="1"/>
</dbReference>
<protein>
    <recommendedName>
        <fullName evidence="3">BTB domain-containing protein</fullName>
    </recommendedName>
</protein>
<dbReference type="EMBL" id="CAICTM010001461">
    <property type="protein sequence ID" value="CAB9523851.1"/>
    <property type="molecule type" value="Genomic_DNA"/>
</dbReference>
<gene>
    <name evidence="1" type="ORF">SEMRO_1463_G274850.1</name>
</gene>
<keyword evidence="2" id="KW-1185">Reference proteome</keyword>
<dbReference type="CDD" id="cd18186">
    <property type="entry name" value="BTB_POZ_ZBTB_KLHL-like"/>
    <property type="match status" value="1"/>
</dbReference>
<dbReference type="InterPro" id="IPR011333">
    <property type="entry name" value="SKP1/BTB/POZ_sf"/>
</dbReference>
<evidence type="ECO:0000313" key="1">
    <source>
        <dbReference type="EMBL" id="CAB9523851.1"/>
    </source>
</evidence>
<dbReference type="AlphaFoldDB" id="A0A9N8EMC2"/>
<dbReference type="OrthoDB" id="56564at2759"/>
<evidence type="ECO:0000313" key="2">
    <source>
        <dbReference type="Proteomes" id="UP001153069"/>
    </source>
</evidence>
<reference evidence="1" key="1">
    <citation type="submission" date="2020-06" db="EMBL/GenBank/DDBJ databases">
        <authorList>
            <consortium name="Plant Systems Biology data submission"/>
        </authorList>
    </citation>
    <scope>NUCLEOTIDE SEQUENCE</scope>
    <source>
        <strain evidence="1">D6</strain>
    </source>
</reference>
<evidence type="ECO:0008006" key="3">
    <source>
        <dbReference type="Google" id="ProtNLM"/>
    </source>
</evidence>
<accession>A0A9N8EMC2</accession>